<gene>
    <name evidence="2" type="ORF">HNAJ_LOCUS6933</name>
</gene>
<evidence type="ECO:0000313" key="2">
    <source>
        <dbReference type="EMBL" id="VDO02793.1"/>
    </source>
</evidence>
<organism evidence="4">
    <name type="scientific">Rodentolepis nana</name>
    <name type="common">Dwarf tapeworm</name>
    <name type="synonym">Hymenolepis nana</name>
    <dbReference type="NCBI Taxonomy" id="102285"/>
    <lineage>
        <taxon>Eukaryota</taxon>
        <taxon>Metazoa</taxon>
        <taxon>Spiralia</taxon>
        <taxon>Lophotrochozoa</taxon>
        <taxon>Platyhelminthes</taxon>
        <taxon>Cestoda</taxon>
        <taxon>Eucestoda</taxon>
        <taxon>Cyclophyllidea</taxon>
        <taxon>Hymenolepididae</taxon>
        <taxon>Rodentolepis</taxon>
    </lineage>
</organism>
<dbReference type="AlphaFoldDB" id="A0A0R3TIP6"/>
<evidence type="ECO:0000313" key="4">
    <source>
        <dbReference type="WBParaSite" id="HNAJ_0000693701-mRNA-1"/>
    </source>
</evidence>
<dbReference type="SUPFAM" id="SSF53098">
    <property type="entry name" value="Ribonuclease H-like"/>
    <property type="match status" value="1"/>
</dbReference>
<feature type="domain" description="RNase H type-1" evidence="1">
    <location>
        <begin position="1"/>
        <end position="106"/>
    </location>
</feature>
<dbReference type="GO" id="GO:0004523">
    <property type="term" value="F:RNA-DNA hybrid ribonuclease activity"/>
    <property type="evidence" value="ECO:0007669"/>
    <property type="project" value="InterPro"/>
</dbReference>
<dbReference type="PROSITE" id="PS50879">
    <property type="entry name" value="RNASE_H_1"/>
    <property type="match status" value="1"/>
</dbReference>
<keyword evidence="3" id="KW-1185">Reference proteome</keyword>
<dbReference type="WBParaSite" id="HNAJ_0000693701-mRNA-1">
    <property type="protein sequence ID" value="HNAJ_0000693701-mRNA-1"/>
    <property type="gene ID" value="HNAJ_0000693701"/>
</dbReference>
<dbReference type="InterPro" id="IPR012337">
    <property type="entry name" value="RNaseH-like_sf"/>
</dbReference>
<sequence length="136" mass="15304">MRIDHVLTDGPYIENQAKVGAGVFSELFSFYAAAERNRSVLLSDSQSAINSIGNREPPKTAELNECRKLYQLLREKNKTVVLQWIHGHCGTKGNELADALAKNGDNDFAMHEPADVFPRNEGLNQKRIQDHKVQRT</sequence>
<dbReference type="InterPro" id="IPR002156">
    <property type="entry name" value="RNaseH_domain"/>
</dbReference>
<proteinExistence type="predicted"/>
<name>A0A0R3TIP6_RODNA</name>
<dbReference type="STRING" id="102285.A0A0R3TIP6"/>
<dbReference type="Gene3D" id="3.30.420.10">
    <property type="entry name" value="Ribonuclease H-like superfamily/Ribonuclease H"/>
    <property type="match status" value="1"/>
</dbReference>
<protein>
    <submittedName>
        <fullName evidence="4">RNase H type-1 domain-containing protein</fullName>
    </submittedName>
</protein>
<dbReference type="EMBL" id="UZAE01009143">
    <property type="protein sequence ID" value="VDO02793.1"/>
    <property type="molecule type" value="Genomic_DNA"/>
</dbReference>
<reference evidence="2 3" key="2">
    <citation type="submission" date="2018-11" db="EMBL/GenBank/DDBJ databases">
        <authorList>
            <consortium name="Pathogen Informatics"/>
        </authorList>
    </citation>
    <scope>NUCLEOTIDE SEQUENCE [LARGE SCALE GENOMIC DNA]</scope>
</reference>
<dbReference type="Proteomes" id="UP000278807">
    <property type="component" value="Unassembled WGS sequence"/>
</dbReference>
<dbReference type="Pfam" id="PF00075">
    <property type="entry name" value="RNase_H"/>
    <property type="match status" value="1"/>
</dbReference>
<accession>A0A0R3TIP6</accession>
<reference evidence="4" key="1">
    <citation type="submission" date="2017-02" db="UniProtKB">
        <authorList>
            <consortium name="WormBaseParasite"/>
        </authorList>
    </citation>
    <scope>IDENTIFICATION</scope>
</reference>
<dbReference type="GO" id="GO:0003676">
    <property type="term" value="F:nucleic acid binding"/>
    <property type="evidence" value="ECO:0007669"/>
    <property type="project" value="InterPro"/>
</dbReference>
<dbReference type="InterPro" id="IPR036397">
    <property type="entry name" value="RNaseH_sf"/>
</dbReference>
<dbReference type="OrthoDB" id="7436980at2759"/>
<evidence type="ECO:0000313" key="3">
    <source>
        <dbReference type="Proteomes" id="UP000278807"/>
    </source>
</evidence>
<evidence type="ECO:0000259" key="1">
    <source>
        <dbReference type="PROSITE" id="PS50879"/>
    </source>
</evidence>
<dbReference type="CDD" id="cd09276">
    <property type="entry name" value="Rnase_HI_RT_non_LTR"/>
    <property type="match status" value="1"/>
</dbReference>